<dbReference type="AlphaFoldDB" id="A0A183HHW8"/>
<proteinExistence type="predicted"/>
<sequence>MSVNFYFLVVLIRSIKGAMERFHWMLSKKGQMMCMIFCVVTKRCLRQLKKVMLKKFGKSLSLQLLIVAMFEDVFQHRCIWPAKVGLL</sequence>
<name>A0A183HHW8_9BILA</name>
<evidence type="ECO:0000313" key="1">
    <source>
        <dbReference type="EMBL" id="VDO49217.1"/>
    </source>
</evidence>
<dbReference type="WBParaSite" id="OFLC_0000707901-mRNA-1">
    <property type="protein sequence ID" value="OFLC_0000707901-mRNA-1"/>
    <property type="gene ID" value="OFLC_0000707901"/>
</dbReference>
<accession>A0A183HHW8</accession>
<dbReference type="EMBL" id="UZAJ01007144">
    <property type="protein sequence ID" value="VDO49217.1"/>
    <property type="molecule type" value="Genomic_DNA"/>
</dbReference>
<protein>
    <submittedName>
        <fullName evidence="3">Secreted protein</fullName>
    </submittedName>
</protein>
<organism evidence="3">
    <name type="scientific">Onchocerca flexuosa</name>
    <dbReference type="NCBI Taxonomy" id="387005"/>
    <lineage>
        <taxon>Eukaryota</taxon>
        <taxon>Metazoa</taxon>
        <taxon>Ecdysozoa</taxon>
        <taxon>Nematoda</taxon>
        <taxon>Chromadorea</taxon>
        <taxon>Rhabditida</taxon>
        <taxon>Spirurina</taxon>
        <taxon>Spiruromorpha</taxon>
        <taxon>Filarioidea</taxon>
        <taxon>Onchocercidae</taxon>
        <taxon>Onchocerca</taxon>
    </lineage>
</organism>
<gene>
    <name evidence="1" type="ORF">OFLC_LOCUS7080</name>
</gene>
<dbReference type="Proteomes" id="UP000267606">
    <property type="component" value="Unassembled WGS sequence"/>
</dbReference>
<reference evidence="1 2" key="2">
    <citation type="submission" date="2018-11" db="EMBL/GenBank/DDBJ databases">
        <authorList>
            <consortium name="Pathogen Informatics"/>
        </authorList>
    </citation>
    <scope>NUCLEOTIDE SEQUENCE [LARGE SCALE GENOMIC DNA]</scope>
</reference>
<evidence type="ECO:0000313" key="2">
    <source>
        <dbReference type="Proteomes" id="UP000267606"/>
    </source>
</evidence>
<reference evidence="3" key="1">
    <citation type="submission" date="2016-06" db="UniProtKB">
        <authorList>
            <consortium name="WormBaseParasite"/>
        </authorList>
    </citation>
    <scope>IDENTIFICATION</scope>
</reference>
<evidence type="ECO:0000313" key="3">
    <source>
        <dbReference type="WBParaSite" id="OFLC_0000707901-mRNA-1"/>
    </source>
</evidence>
<keyword evidence="2" id="KW-1185">Reference proteome</keyword>